<evidence type="ECO:0000256" key="2">
    <source>
        <dbReference type="ARBA" id="ARBA00022516"/>
    </source>
</evidence>
<keyword evidence="4" id="KW-0349">Heme</keyword>
<dbReference type="EMBL" id="JARVKF010000002">
    <property type="protein sequence ID" value="KAK9426427.1"/>
    <property type="molecule type" value="Genomic_DNA"/>
</dbReference>
<keyword evidence="12" id="KW-0443">Lipid metabolism</keyword>
<dbReference type="GO" id="GO:0004601">
    <property type="term" value="F:peroxidase activity"/>
    <property type="evidence" value="ECO:0007669"/>
    <property type="project" value="UniProtKB-KW"/>
</dbReference>
<dbReference type="InterPro" id="IPR034815">
    <property type="entry name" value="A_dioxygenase"/>
</dbReference>
<dbReference type="PROSITE" id="PS50292">
    <property type="entry name" value="PEROXIDASE_3"/>
    <property type="match status" value="1"/>
</dbReference>
<keyword evidence="17" id="KW-1185">Reference proteome</keyword>
<feature type="region of interest" description="Disordered" evidence="14">
    <location>
        <begin position="49"/>
        <end position="68"/>
    </location>
</feature>
<proteinExistence type="predicted"/>
<comment type="caution">
    <text evidence="16">The sequence shown here is derived from an EMBL/GenBank/DDBJ whole genome shotgun (WGS) entry which is preliminary data.</text>
</comment>
<feature type="signal peptide" evidence="15">
    <location>
        <begin position="1"/>
        <end position="19"/>
    </location>
</feature>
<keyword evidence="11" id="KW-0408">Iron</keyword>
<keyword evidence="5" id="KW-0479">Metal-binding</keyword>
<dbReference type="Gene3D" id="1.10.640.10">
    <property type="entry name" value="Haem peroxidase domain superfamily, animal type"/>
    <property type="match status" value="1"/>
</dbReference>
<keyword evidence="2" id="KW-0444">Lipid biosynthesis</keyword>
<evidence type="ECO:0000256" key="10">
    <source>
        <dbReference type="ARBA" id="ARBA00023002"/>
    </source>
</evidence>
<evidence type="ECO:0000256" key="7">
    <source>
        <dbReference type="ARBA" id="ARBA00022821"/>
    </source>
</evidence>
<keyword evidence="6" id="KW-0925">Oxylipin biosynthesis</keyword>
<evidence type="ECO:0000256" key="15">
    <source>
        <dbReference type="SAM" id="SignalP"/>
    </source>
</evidence>
<evidence type="ECO:0000256" key="8">
    <source>
        <dbReference type="ARBA" id="ARBA00022832"/>
    </source>
</evidence>
<evidence type="ECO:0000256" key="6">
    <source>
        <dbReference type="ARBA" id="ARBA00022767"/>
    </source>
</evidence>
<accession>A0ABR2VHL0</accession>
<evidence type="ECO:0000256" key="3">
    <source>
        <dbReference type="ARBA" id="ARBA00022559"/>
    </source>
</evidence>
<evidence type="ECO:0000313" key="16">
    <source>
        <dbReference type="EMBL" id="KAK9426427.1"/>
    </source>
</evidence>
<reference evidence="16 17" key="1">
    <citation type="journal article" date="2024" name="J. Plant Pathol.">
        <title>Sequence and assembly of the genome of Seiridium unicorne, isolate CBS 538.82, causal agent of cypress canker disease.</title>
        <authorList>
            <person name="Scali E."/>
            <person name="Rocca G.D."/>
            <person name="Danti R."/>
            <person name="Garbelotto M."/>
            <person name="Barberini S."/>
            <person name="Baroncelli R."/>
            <person name="Emiliani G."/>
        </authorList>
    </citation>
    <scope>NUCLEOTIDE SEQUENCE [LARGE SCALE GENOMIC DNA]</scope>
    <source>
        <strain evidence="16 17">BM-138-508</strain>
    </source>
</reference>
<evidence type="ECO:0000256" key="5">
    <source>
        <dbReference type="ARBA" id="ARBA00022723"/>
    </source>
</evidence>
<name>A0ABR2VHL0_9PEZI</name>
<dbReference type="Pfam" id="PF03098">
    <property type="entry name" value="An_peroxidase"/>
    <property type="match status" value="1"/>
</dbReference>
<dbReference type="InterPro" id="IPR019791">
    <property type="entry name" value="Haem_peroxidase_animal"/>
</dbReference>
<evidence type="ECO:0000256" key="4">
    <source>
        <dbReference type="ARBA" id="ARBA00022617"/>
    </source>
</evidence>
<dbReference type="CDD" id="cd09818">
    <property type="entry name" value="PIOX_like"/>
    <property type="match status" value="1"/>
</dbReference>
<dbReference type="PANTHER" id="PTHR11903">
    <property type="entry name" value="PROSTAGLANDIN G/H SYNTHASE"/>
    <property type="match status" value="1"/>
</dbReference>
<evidence type="ECO:0000256" key="12">
    <source>
        <dbReference type="ARBA" id="ARBA00023098"/>
    </source>
</evidence>
<keyword evidence="8" id="KW-0276">Fatty acid metabolism</keyword>
<keyword evidence="9" id="KW-0223">Dioxygenase</keyword>
<evidence type="ECO:0000256" key="13">
    <source>
        <dbReference type="ARBA" id="ARBA00023160"/>
    </source>
</evidence>
<keyword evidence="15" id="KW-0732">Signal</keyword>
<evidence type="ECO:0000256" key="11">
    <source>
        <dbReference type="ARBA" id="ARBA00023004"/>
    </source>
</evidence>
<keyword evidence="10" id="KW-0560">Oxidoreductase</keyword>
<organism evidence="16 17">
    <name type="scientific">Seiridium unicorne</name>
    <dbReference type="NCBI Taxonomy" id="138068"/>
    <lineage>
        <taxon>Eukaryota</taxon>
        <taxon>Fungi</taxon>
        <taxon>Dikarya</taxon>
        <taxon>Ascomycota</taxon>
        <taxon>Pezizomycotina</taxon>
        <taxon>Sordariomycetes</taxon>
        <taxon>Xylariomycetidae</taxon>
        <taxon>Amphisphaeriales</taxon>
        <taxon>Sporocadaceae</taxon>
        <taxon>Seiridium</taxon>
    </lineage>
</organism>
<dbReference type="PANTHER" id="PTHR11903:SF11">
    <property type="entry name" value="ALPHA-DIOXYGENASE 1"/>
    <property type="match status" value="1"/>
</dbReference>
<dbReference type="Proteomes" id="UP001408356">
    <property type="component" value="Unassembled WGS sequence"/>
</dbReference>
<dbReference type="InterPro" id="IPR050783">
    <property type="entry name" value="Oxylipin_biosynth_metab"/>
</dbReference>
<dbReference type="PRINTS" id="PR00457">
    <property type="entry name" value="ANPEROXIDASE"/>
</dbReference>
<keyword evidence="7" id="KW-0611">Plant defense</keyword>
<evidence type="ECO:0000313" key="17">
    <source>
        <dbReference type="Proteomes" id="UP001408356"/>
    </source>
</evidence>
<evidence type="ECO:0000256" key="9">
    <source>
        <dbReference type="ARBA" id="ARBA00022964"/>
    </source>
</evidence>
<dbReference type="InterPro" id="IPR010255">
    <property type="entry name" value="Haem_peroxidase_sf"/>
</dbReference>
<keyword evidence="3 16" id="KW-0575">Peroxidase</keyword>
<dbReference type="InterPro" id="IPR037120">
    <property type="entry name" value="Haem_peroxidase_sf_animal"/>
</dbReference>
<evidence type="ECO:0000256" key="14">
    <source>
        <dbReference type="SAM" id="MobiDB-lite"/>
    </source>
</evidence>
<dbReference type="SUPFAM" id="SSF48113">
    <property type="entry name" value="Heme-dependent peroxidases"/>
    <property type="match status" value="1"/>
</dbReference>
<sequence length="632" mass="71423">MALTLGKRLLIWTFKFVNLFVSWHKLPSYLSAINILALRYELRDKNLHDTYDNPDEQGTASAPEMPDTKYLSVRNSDGHFNDLEHPKMGGRCMRFGRNVPRQFTTAPTSEMLLTPNPRVISEKLLARENGTFKPATIVNLLAAAWIQFQVHDWAQHYRNEKNWEVPLAEGDKWSDDNGMKIDQTQADEPQNKQDLTAPAYKNENTHWWDGSQIYGSSEEATRQLRSKCHDGKMEVNLVGGAEFLPRGADNIPLTGFNENWWLGLELLHTLFALEHNSICSQLQLTHPSWTSDQLFDTARLINCALMAKIHTVEWTPAILQHPALQIGMNANWWGLAGEKLWKIAGRISKTSETISGIPGSGAEQDGAPYSLTEEFVSVYRLHPLIPDEIAFFKVQTGEHETTKTIKSVAFEEARSPFEKDKLSFADAFYSFGINYPGAITHHNTPEFLRDLHLPDGRHLDMGTADILRDRERGVPRYNEFRRLFHMPQVKTFLELTGGDKKLAEEVSTVYDGKIELVDLLVGCLCEPLPKGFGFSDTAFRVFILMASRRLKSDRFIAGQWNTETYTQEGLAWVQNNSMVDVLTRHFPELRPALNGVGNAFAPWTKVGTSKLYGGKETNAVPFDIPAATDGLA</sequence>
<evidence type="ECO:0000256" key="1">
    <source>
        <dbReference type="ARBA" id="ARBA00001913"/>
    </source>
</evidence>
<keyword evidence="13" id="KW-0275">Fatty acid biosynthesis</keyword>
<comment type="cofactor">
    <cofactor evidence="1">
        <name>Ca(2+)</name>
        <dbReference type="ChEBI" id="CHEBI:29108"/>
    </cofactor>
</comment>
<protein>
    <submittedName>
        <fullName evidence="16">Heme peroxidase-domain-containing protein</fullName>
    </submittedName>
</protein>
<gene>
    <name evidence="16" type="ORF">SUNI508_02868</name>
</gene>
<feature type="chain" id="PRO_5046066865" evidence="15">
    <location>
        <begin position="20"/>
        <end position="632"/>
    </location>
</feature>